<feature type="region of interest" description="Disordered" evidence="1">
    <location>
        <begin position="1"/>
        <end position="36"/>
    </location>
</feature>
<gene>
    <name evidence="2" type="ORF">A2731_02705</name>
</gene>
<comment type="caution">
    <text evidence="2">The sequence shown here is derived from an EMBL/GenBank/DDBJ whole genome shotgun (WGS) entry which is preliminary data.</text>
</comment>
<name>A0A1G1XT84_9BACT</name>
<feature type="compositionally biased region" description="Basic and acidic residues" evidence="1">
    <location>
        <begin position="27"/>
        <end position="36"/>
    </location>
</feature>
<protein>
    <submittedName>
        <fullName evidence="2">Uncharacterized protein</fullName>
    </submittedName>
</protein>
<evidence type="ECO:0000313" key="3">
    <source>
        <dbReference type="Proteomes" id="UP000176241"/>
    </source>
</evidence>
<dbReference type="EMBL" id="MHIC01000051">
    <property type="protein sequence ID" value="OGY43305.1"/>
    <property type="molecule type" value="Genomic_DNA"/>
</dbReference>
<accession>A0A1G1XT84</accession>
<sequence length="502" mass="58506">MPETESSLLEEEQKKSAPDSEQEFLVGEEKGEDKKSSDYLFDELLSEGFKNRRRAEQIEALGETAGGVDDKEKNRQRIQELEERGELAARVPKASEAVIKETEVSQETIGEKEAAPVVNIESYRQAQKEILKQWGESADITNEHQQKMAWYNAFLKLPPDHPLRQQVEARFQEWERLDLEQHQKNWANELNHNEYKTHEALQKGEAFRQILNEVEVDLPGQKQAEVIDLPKRVTVEELLEKPSFEEPINIEEIEKIDPAERMDSYLLGLQTESPAQKRRWRLFRREKKPTEEELDFQFAEARQKFNEHQQFLSDAREYINNLGNNEKAKATAVVNEIESNFKKRESVRSDYLQPPVDISYKDKVDMLNALRNANEILKDRNIEINQALLEVLGRTPAQIEAKERLNSQLEKIRSLIKYREQKLADFRQVGGKLIDVLAKKGWSDDKKSRYELLQQQQEGIAGILREVKDELSTYPEELINQVKDEFKKEKLRQGPEIEEIAA</sequence>
<dbReference type="Proteomes" id="UP000176241">
    <property type="component" value="Unassembled WGS sequence"/>
</dbReference>
<organism evidence="2 3">
    <name type="scientific">Candidatus Buchananbacteria bacterium RIFCSPHIGHO2_01_FULL_39_8</name>
    <dbReference type="NCBI Taxonomy" id="1797533"/>
    <lineage>
        <taxon>Bacteria</taxon>
        <taxon>Candidatus Buchananiibacteriota</taxon>
    </lineage>
</organism>
<evidence type="ECO:0000256" key="1">
    <source>
        <dbReference type="SAM" id="MobiDB-lite"/>
    </source>
</evidence>
<dbReference type="AlphaFoldDB" id="A0A1G1XT84"/>
<reference evidence="2 3" key="1">
    <citation type="journal article" date="2016" name="Nat. Commun.">
        <title>Thousands of microbial genomes shed light on interconnected biogeochemical processes in an aquifer system.</title>
        <authorList>
            <person name="Anantharaman K."/>
            <person name="Brown C.T."/>
            <person name="Hug L.A."/>
            <person name="Sharon I."/>
            <person name="Castelle C.J."/>
            <person name="Probst A.J."/>
            <person name="Thomas B.C."/>
            <person name="Singh A."/>
            <person name="Wilkins M.J."/>
            <person name="Karaoz U."/>
            <person name="Brodie E.L."/>
            <person name="Williams K.H."/>
            <person name="Hubbard S.S."/>
            <person name="Banfield J.F."/>
        </authorList>
    </citation>
    <scope>NUCLEOTIDE SEQUENCE [LARGE SCALE GENOMIC DNA]</scope>
</reference>
<proteinExistence type="predicted"/>
<evidence type="ECO:0000313" key="2">
    <source>
        <dbReference type="EMBL" id="OGY43305.1"/>
    </source>
</evidence>